<dbReference type="GO" id="GO:0006355">
    <property type="term" value="P:regulation of DNA-templated transcription"/>
    <property type="evidence" value="ECO:0007669"/>
    <property type="project" value="InterPro"/>
</dbReference>
<dbReference type="PANTHER" id="PTHR43214:SF43">
    <property type="entry name" value="TWO-COMPONENT RESPONSE REGULATOR"/>
    <property type="match status" value="1"/>
</dbReference>
<proteinExistence type="predicted"/>
<dbReference type="InterPro" id="IPR058245">
    <property type="entry name" value="NreC/VraR/RcsB-like_REC"/>
</dbReference>
<keyword evidence="7" id="KW-1185">Reference proteome</keyword>
<protein>
    <submittedName>
        <fullName evidence="6">LuxR family transcriptional regulator</fullName>
    </submittedName>
</protein>
<reference evidence="6 7" key="1">
    <citation type="submission" date="2015-09" db="EMBL/GenBank/DDBJ databases">
        <title>Draft genome sequence of Kouleothrix aurantiaca JCM 19913.</title>
        <authorList>
            <person name="Hemp J."/>
        </authorList>
    </citation>
    <scope>NUCLEOTIDE SEQUENCE [LARGE SCALE GENOMIC DNA]</scope>
    <source>
        <strain evidence="6 7">COM-B</strain>
    </source>
</reference>
<feature type="modified residue" description="4-aspartylphosphate" evidence="3">
    <location>
        <position position="55"/>
    </location>
</feature>
<dbReference type="PROSITE" id="PS50043">
    <property type="entry name" value="HTH_LUXR_2"/>
    <property type="match status" value="1"/>
</dbReference>
<dbReference type="Pfam" id="PF00196">
    <property type="entry name" value="GerE"/>
    <property type="match status" value="1"/>
</dbReference>
<dbReference type="GO" id="GO:0000160">
    <property type="term" value="P:phosphorelay signal transduction system"/>
    <property type="evidence" value="ECO:0007669"/>
    <property type="project" value="InterPro"/>
</dbReference>
<comment type="caution">
    <text evidence="6">The sequence shown here is derived from an EMBL/GenBank/DDBJ whole genome shotgun (WGS) entry which is preliminary data.</text>
</comment>
<keyword evidence="1 3" id="KW-0597">Phosphoprotein</keyword>
<dbReference type="SUPFAM" id="SSF52172">
    <property type="entry name" value="CheY-like"/>
    <property type="match status" value="1"/>
</dbReference>
<dbReference type="CDD" id="cd06170">
    <property type="entry name" value="LuxR_C_like"/>
    <property type="match status" value="1"/>
</dbReference>
<dbReference type="Proteomes" id="UP000050509">
    <property type="component" value="Unassembled WGS sequence"/>
</dbReference>
<accession>A0A0P9DXA2</accession>
<dbReference type="PATRIC" id="fig|186479.3.peg.7077"/>
<gene>
    <name evidence="6" type="ORF">SE17_02790</name>
</gene>
<dbReference type="PRINTS" id="PR00038">
    <property type="entry name" value="HTHLUXR"/>
</dbReference>
<dbReference type="Pfam" id="PF00072">
    <property type="entry name" value="Response_reg"/>
    <property type="match status" value="1"/>
</dbReference>
<evidence type="ECO:0000256" key="3">
    <source>
        <dbReference type="PROSITE-ProRule" id="PRU00169"/>
    </source>
</evidence>
<dbReference type="InterPro" id="IPR039420">
    <property type="entry name" value="WalR-like"/>
</dbReference>
<keyword evidence="2" id="KW-0238">DNA-binding</keyword>
<feature type="domain" description="Response regulatory" evidence="5">
    <location>
        <begin position="4"/>
        <end position="120"/>
    </location>
</feature>
<feature type="domain" description="HTH luxR-type" evidence="4">
    <location>
        <begin position="141"/>
        <end position="206"/>
    </location>
</feature>
<dbReference type="SMART" id="SM00448">
    <property type="entry name" value="REC"/>
    <property type="match status" value="1"/>
</dbReference>
<dbReference type="PROSITE" id="PS50110">
    <property type="entry name" value="RESPONSE_REGULATORY"/>
    <property type="match status" value="1"/>
</dbReference>
<evidence type="ECO:0000313" key="6">
    <source>
        <dbReference type="EMBL" id="KPV54603.1"/>
    </source>
</evidence>
<dbReference type="GO" id="GO:0003677">
    <property type="term" value="F:DNA binding"/>
    <property type="evidence" value="ECO:0007669"/>
    <property type="project" value="UniProtKB-KW"/>
</dbReference>
<evidence type="ECO:0000256" key="2">
    <source>
        <dbReference type="ARBA" id="ARBA00023125"/>
    </source>
</evidence>
<dbReference type="InterPro" id="IPR011006">
    <property type="entry name" value="CheY-like_superfamily"/>
</dbReference>
<dbReference type="SMART" id="SM00421">
    <property type="entry name" value="HTH_LUXR"/>
    <property type="match status" value="1"/>
</dbReference>
<dbReference type="EMBL" id="LJCR01000034">
    <property type="protein sequence ID" value="KPV54603.1"/>
    <property type="molecule type" value="Genomic_DNA"/>
</dbReference>
<dbReference type="AlphaFoldDB" id="A0A0P9DXA2"/>
<evidence type="ECO:0000313" key="7">
    <source>
        <dbReference type="Proteomes" id="UP000050509"/>
    </source>
</evidence>
<dbReference type="InterPro" id="IPR016032">
    <property type="entry name" value="Sig_transdc_resp-reg_C-effctor"/>
</dbReference>
<dbReference type="PROSITE" id="PS00622">
    <property type="entry name" value="HTH_LUXR_1"/>
    <property type="match status" value="1"/>
</dbReference>
<evidence type="ECO:0000259" key="4">
    <source>
        <dbReference type="PROSITE" id="PS50043"/>
    </source>
</evidence>
<name>A0A0P9DXA2_9CHLR</name>
<evidence type="ECO:0000259" key="5">
    <source>
        <dbReference type="PROSITE" id="PS50110"/>
    </source>
</evidence>
<dbReference type="CDD" id="cd17535">
    <property type="entry name" value="REC_NarL-like"/>
    <property type="match status" value="1"/>
</dbReference>
<evidence type="ECO:0000256" key="1">
    <source>
        <dbReference type="ARBA" id="ARBA00022553"/>
    </source>
</evidence>
<dbReference type="PANTHER" id="PTHR43214">
    <property type="entry name" value="TWO-COMPONENT RESPONSE REGULATOR"/>
    <property type="match status" value="1"/>
</dbReference>
<sequence>MSIRVVIADDHNVVRKGIRDLLSDEDDIAVVGEARNGHEAVDLATALQPDVVVMDIAMPELSGVEATRQLRAQAPNVRVLVLTAYEDDPYIYSLLDAGATSYILKTAESREIVRAVRATAAGQTALDPAVAPRLIARITQPSSKGDTLTERELDVLRLAARGQTNKQIGAELAISDRTVQNHLANIYTKLGVASRTEAVTAGLQRNLIRLNE</sequence>
<dbReference type="Gene3D" id="3.40.50.2300">
    <property type="match status" value="1"/>
</dbReference>
<dbReference type="SUPFAM" id="SSF46894">
    <property type="entry name" value="C-terminal effector domain of the bipartite response regulators"/>
    <property type="match status" value="1"/>
</dbReference>
<organism evidence="6 7">
    <name type="scientific">Kouleothrix aurantiaca</name>
    <dbReference type="NCBI Taxonomy" id="186479"/>
    <lineage>
        <taxon>Bacteria</taxon>
        <taxon>Bacillati</taxon>
        <taxon>Chloroflexota</taxon>
        <taxon>Chloroflexia</taxon>
        <taxon>Chloroflexales</taxon>
        <taxon>Roseiflexineae</taxon>
        <taxon>Roseiflexaceae</taxon>
        <taxon>Kouleothrix</taxon>
    </lineage>
</organism>
<dbReference type="InterPro" id="IPR001789">
    <property type="entry name" value="Sig_transdc_resp-reg_receiver"/>
</dbReference>
<dbReference type="InterPro" id="IPR000792">
    <property type="entry name" value="Tscrpt_reg_LuxR_C"/>
</dbReference>